<keyword evidence="3" id="KW-0902">Two-component regulatory system</keyword>
<feature type="domain" description="Signal transduction histidine kinase subgroup 3 dimerisation and phosphoacceptor" evidence="5">
    <location>
        <begin position="182"/>
        <end position="245"/>
    </location>
</feature>
<organism evidence="6 7">
    <name type="scientific">Demequina muriae</name>
    <dbReference type="NCBI Taxonomy" id="3051664"/>
    <lineage>
        <taxon>Bacteria</taxon>
        <taxon>Bacillati</taxon>
        <taxon>Actinomycetota</taxon>
        <taxon>Actinomycetes</taxon>
        <taxon>Micrococcales</taxon>
        <taxon>Demequinaceae</taxon>
        <taxon>Demequina</taxon>
    </lineage>
</organism>
<accession>A0ABT8GDW3</accession>
<dbReference type="RefSeq" id="WP_301140609.1">
    <property type="nucleotide sequence ID" value="NZ_JAUHQA010000001.1"/>
</dbReference>
<sequence length="363" mass="38589">MTTPEVRPLTRMRNITTAVMVGTVGVVGGLALILGATAWWHVVLVAPSFVLAVWVASRWHDRPRRSVLVAALLFAEVTWAVAVLVGAGIPASLPVATIGGIAVATSAGSRLPKAVALLAMIGATAFLSLVNSPESTASNVFGSLFYGVIFVSTFWINDIAWRLFTELDEMRASDAELAVVKERMRFAADLHDIQGHTLHVIKLKAAVAARLQHTDPERVAAELAEIERLTGETIDQAQQLVNSTRQLSFASELVNATALMTAAGMEVDVTGGDTRITANEDLFALVLREGTTNILRHPVARNVDISITADALTISNDGATGTVRPERGLAALRERVAQSGGTLEVSHEADAFTLNLTCGRVTA</sequence>
<keyword evidence="2 6" id="KW-0418">Kinase</keyword>
<evidence type="ECO:0000256" key="3">
    <source>
        <dbReference type="ARBA" id="ARBA00023012"/>
    </source>
</evidence>
<proteinExistence type="predicted"/>
<name>A0ABT8GDW3_9MICO</name>
<dbReference type="PANTHER" id="PTHR24421">
    <property type="entry name" value="NITRATE/NITRITE SENSOR PROTEIN NARX-RELATED"/>
    <property type="match status" value="1"/>
</dbReference>
<dbReference type="InterPro" id="IPR050482">
    <property type="entry name" value="Sensor_HK_TwoCompSys"/>
</dbReference>
<evidence type="ECO:0000313" key="6">
    <source>
        <dbReference type="EMBL" id="MDN4479464.1"/>
    </source>
</evidence>
<evidence type="ECO:0000256" key="4">
    <source>
        <dbReference type="SAM" id="Phobius"/>
    </source>
</evidence>
<dbReference type="Pfam" id="PF07730">
    <property type="entry name" value="HisKA_3"/>
    <property type="match status" value="1"/>
</dbReference>
<keyword evidence="7" id="KW-1185">Reference proteome</keyword>
<feature type="transmembrane region" description="Helical" evidence="4">
    <location>
        <begin position="114"/>
        <end position="132"/>
    </location>
</feature>
<dbReference type="Proteomes" id="UP001172708">
    <property type="component" value="Unassembled WGS sequence"/>
</dbReference>
<gene>
    <name evidence="6" type="ORF">QQX02_00820</name>
</gene>
<feature type="transmembrane region" description="Helical" evidence="4">
    <location>
        <begin position="12"/>
        <end position="32"/>
    </location>
</feature>
<dbReference type="Gene3D" id="3.30.565.10">
    <property type="entry name" value="Histidine kinase-like ATPase, C-terminal domain"/>
    <property type="match status" value="1"/>
</dbReference>
<dbReference type="InterPro" id="IPR036890">
    <property type="entry name" value="HATPase_C_sf"/>
</dbReference>
<dbReference type="InterPro" id="IPR011712">
    <property type="entry name" value="Sig_transdc_His_kin_sub3_dim/P"/>
</dbReference>
<feature type="transmembrane region" description="Helical" evidence="4">
    <location>
        <begin position="144"/>
        <end position="164"/>
    </location>
</feature>
<keyword evidence="4" id="KW-0472">Membrane</keyword>
<evidence type="ECO:0000313" key="7">
    <source>
        <dbReference type="Proteomes" id="UP001172708"/>
    </source>
</evidence>
<dbReference type="Gene3D" id="1.20.5.1930">
    <property type="match status" value="1"/>
</dbReference>
<keyword evidence="4" id="KW-1133">Transmembrane helix</keyword>
<reference evidence="6" key="1">
    <citation type="submission" date="2023-06" db="EMBL/GenBank/DDBJ databases">
        <title>Egi l300058.</title>
        <authorList>
            <person name="Gao L."/>
            <person name="Fang B.-Z."/>
            <person name="Li W.-J."/>
        </authorList>
    </citation>
    <scope>NUCLEOTIDE SEQUENCE</scope>
    <source>
        <strain evidence="6">EGI L300058</strain>
    </source>
</reference>
<feature type="transmembrane region" description="Helical" evidence="4">
    <location>
        <begin position="38"/>
        <end position="55"/>
    </location>
</feature>
<protein>
    <submittedName>
        <fullName evidence="6">Histidine kinase</fullName>
    </submittedName>
</protein>
<evidence type="ECO:0000259" key="5">
    <source>
        <dbReference type="Pfam" id="PF07730"/>
    </source>
</evidence>
<comment type="caution">
    <text evidence="6">The sequence shown here is derived from an EMBL/GenBank/DDBJ whole genome shotgun (WGS) entry which is preliminary data.</text>
</comment>
<dbReference type="GO" id="GO:0016301">
    <property type="term" value="F:kinase activity"/>
    <property type="evidence" value="ECO:0007669"/>
    <property type="project" value="UniProtKB-KW"/>
</dbReference>
<evidence type="ECO:0000256" key="2">
    <source>
        <dbReference type="ARBA" id="ARBA00022777"/>
    </source>
</evidence>
<keyword evidence="4" id="KW-0812">Transmembrane</keyword>
<evidence type="ECO:0000256" key="1">
    <source>
        <dbReference type="ARBA" id="ARBA00022679"/>
    </source>
</evidence>
<dbReference type="PANTHER" id="PTHR24421:SF63">
    <property type="entry name" value="SENSOR HISTIDINE KINASE DESK"/>
    <property type="match status" value="1"/>
</dbReference>
<dbReference type="EMBL" id="JAUHQA010000001">
    <property type="protein sequence ID" value="MDN4479464.1"/>
    <property type="molecule type" value="Genomic_DNA"/>
</dbReference>
<keyword evidence="1" id="KW-0808">Transferase</keyword>
<feature type="transmembrane region" description="Helical" evidence="4">
    <location>
        <begin position="67"/>
        <end position="85"/>
    </location>
</feature>